<accession>A0A6J4TLT4</accession>
<dbReference type="EMBL" id="CADCWE010000031">
    <property type="protein sequence ID" value="CAA9526533.1"/>
    <property type="molecule type" value="Genomic_DNA"/>
</dbReference>
<proteinExistence type="predicted"/>
<gene>
    <name evidence="2" type="ORF">AVDCRST_MAG73-620</name>
</gene>
<organism evidence="2">
    <name type="scientific">uncultured Thermomicrobiales bacterium</name>
    <dbReference type="NCBI Taxonomy" id="1645740"/>
    <lineage>
        <taxon>Bacteria</taxon>
        <taxon>Pseudomonadati</taxon>
        <taxon>Thermomicrobiota</taxon>
        <taxon>Thermomicrobia</taxon>
        <taxon>Thermomicrobiales</taxon>
        <taxon>environmental samples</taxon>
    </lineage>
</organism>
<dbReference type="AlphaFoldDB" id="A0A6J4TLT4"/>
<protein>
    <submittedName>
        <fullName evidence="2">Uncharacterized protein</fullName>
    </submittedName>
</protein>
<name>A0A6J4TLT4_9BACT</name>
<reference evidence="2" key="1">
    <citation type="submission" date="2020-02" db="EMBL/GenBank/DDBJ databases">
        <authorList>
            <person name="Meier V. D."/>
        </authorList>
    </citation>
    <scope>NUCLEOTIDE SEQUENCE</scope>
    <source>
        <strain evidence="2">AVDCRST_MAG73</strain>
    </source>
</reference>
<feature type="region of interest" description="Disordered" evidence="1">
    <location>
        <begin position="1"/>
        <end position="74"/>
    </location>
</feature>
<sequence length="74" mass="8017">MTPARGDRVPNTGGAKWVVPGGNRGHAVEAESSPAGNDRLEALSAGRFARSRQRPRNEPSARQRGQPNLQRTTR</sequence>
<feature type="compositionally biased region" description="Polar residues" evidence="1">
    <location>
        <begin position="63"/>
        <end position="74"/>
    </location>
</feature>
<evidence type="ECO:0000313" key="2">
    <source>
        <dbReference type="EMBL" id="CAA9526533.1"/>
    </source>
</evidence>
<evidence type="ECO:0000256" key="1">
    <source>
        <dbReference type="SAM" id="MobiDB-lite"/>
    </source>
</evidence>